<name>A0A811K5G0_9BILA</name>
<evidence type="ECO:0000313" key="4">
    <source>
        <dbReference type="Proteomes" id="UP000614601"/>
    </source>
</evidence>
<evidence type="ECO:0000256" key="2">
    <source>
        <dbReference type="SAM" id="Phobius"/>
    </source>
</evidence>
<proteinExistence type="predicted"/>
<protein>
    <submittedName>
        <fullName evidence="3">Uncharacterized protein</fullName>
    </submittedName>
</protein>
<dbReference type="EMBL" id="CAJFCW020000002">
    <property type="protein sequence ID" value="CAG9091120.1"/>
    <property type="molecule type" value="Genomic_DNA"/>
</dbReference>
<feature type="transmembrane region" description="Helical" evidence="2">
    <location>
        <begin position="146"/>
        <end position="167"/>
    </location>
</feature>
<dbReference type="AlphaFoldDB" id="A0A811K5G0"/>
<keyword evidence="2" id="KW-0812">Transmembrane</keyword>
<organism evidence="3 4">
    <name type="scientific">Bursaphelenchus okinawaensis</name>
    <dbReference type="NCBI Taxonomy" id="465554"/>
    <lineage>
        <taxon>Eukaryota</taxon>
        <taxon>Metazoa</taxon>
        <taxon>Ecdysozoa</taxon>
        <taxon>Nematoda</taxon>
        <taxon>Chromadorea</taxon>
        <taxon>Rhabditida</taxon>
        <taxon>Tylenchina</taxon>
        <taxon>Tylenchomorpha</taxon>
        <taxon>Aphelenchoidea</taxon>
        <taxon>Aphelenchoididae</taxon>
        <taxon>Bursaphelenchus</taxon>
    </lineage>
</organism>
<sequence length="270" mass="29367">MENLKHLLILCCYGGVPFIDYGPGGNGTSEIDMTNTLDPTDWIAVDSSGSLLNASIHPELLSENPALSTLIPANADIQLDSCDLYNLTFSSSADQKLFDVGHGTLKCRCPRKHYGSACHLASPISLKLTMNDTVAMIQNHTNGNPFAVVMLMLMCLMAAMAAVFMMMRACFCDCFGGFKSPFTARESPQLDPEAVNRCLQAACAHEERDKRAYGDSRHPLIPSVSEGCAPYNPPVLSVGQFEVVPPPRRCSPPPSYRSNTSLDQIPSYKL</sequence>
<dbReference type="Proteomes" id="UP000614601">
    <property type="component" value="Unassembled WGS sequence"/>
</dbReference>
<evidence type="ECO:0000256" key="1">
    <source>
        <dbReference type="SAM" id="MobiDB-lite"/>
    </source>
</evidence>
<comment type="caution">
    <text evidence="3">The sequence shown here is derived from an EMBL/GenBank/DDBJ whole genome shotgun (WGS) entry which is preliminary data.</text>
</comment>
<dbReference type="EMBL" id="CAJFDH010000002">
    <property type="protein sequence ID" value="CAD5210329.1"/>
    <property type="molecule type" value="Genomic_DNA"/>
</dbReference>
<accession>A0A811K5G0</accession>
<feature type="region of interest" description="Disordered" evidence="1">
    <location>
        <begin position="248"/>
        <end position="270"/>
    </location>
</feature>
<dbReference type="OrthoDB" id="5824711at2759"/>
<keyword evidence="4" id="KW-1185">Reference proteome</keyword>
<evidence type="ECO:0000313" key="3">
    <source>
        <dbReference type="EMBL" id="CAD5210329.1"/>
    </source>
</evidence>
<gene>
    <name evidence="3" type="ORF">BOKJ2_LOCUS3133</name>
</gene>
<dbReference type="Proteomes" id="UP000783686">
    <property type="component" value="Unassembled WGS sequence"/>
</dbReference>
<keyword evidence="2" id="KW-1133">Transmembrane helix</keyword>
<keyword evidence="2" id="KW-0472">Membrane</keyword>
<reference evidence="3" key="1">
    <citation type="submission" date="2020-09" db="EMBL/GenBank/DDBJ databases">
        <authorList>
            <person name="Kikuchi T."/>
        </authorList>
    </citation>
    <scope>NUCLEOTIDE SEQUENCE</scope>
    <source>
        <strain evidence="3">SH1</strain>
    </source>
</reference>